<comment type="caution">
    <text evidence="1">The sequence shown here is derived from an EMBL/GenBank/DDBJ whole genome shotgun (WGS) entry which is preliminary data.</text>
</comment>
<dbReference type="Proteomes" id="UP000789860">
    <property type="component" value="Unassembled WGS sequence"/>
</dbReference>
<dbReference type="EMBL" id="CAJVPM010001684">
    <property type="protein sequence ID" value="CAG8471493.1"/>
    <property type="molecule type" value="Genomic_DNA"/>
</dbReference>
<name>A0ACA9KFZ1_9GLOM</name>
<keyword evidence="2" id="KW-1185">Reference proteome</keyword>
<evidence type="ECO:0000313" key="1">
    <source>
        <dbReference type="EMBL" id="CAG8471493.1"/>
    </source>
</evidence>
<evidence type="ECO:0000313" key="2">
    <source>
        <dbReference type="Proteomes" id="UP000789860"/>
    </source>
</evidence>
<accession>A0ACA9KFZ1</accession>
<sequence>MPTSNSALLTSQSSLTTTTNDIQNKLNTVNPLSSDPSKLSSSLGLNHKDNLLNTSPSVHEIPSLTPPLTPPHTYMNSTTKSLNNYFDDTLLSSNVHSNSLLNSKVHINSSTINSNLTTPINSSLSNDLKNNDKEEICIFTQVSTTIASVQSSPSSSTTVVSFQNSPPLKSFKRIPSFSSFSPIPSIKFPFSSDQNISNSSHLEIDTYSESSNSSQLKNQNSNPLNSMLFDGILVTDYASENPKRNKEFHCIFKSIPDDEYLLNGK</sequence>
<organism evidence="1 2">
    <name type="scientific">Scutellospora calospora</name>
    <dbReference type="NCBI Taxonomy" id="85575"/>
    <lineage>
        <taxon>Eukaryota</taxon>
        <taxon>Fungi</taxon>
        <taxon>Fungi incertae sedis</taxon>
        <taxon>Mucoromycota</taxon>
        <taxon>Glomeromycotina</taxon>
        <taxon>Glomeromycetes</taxon>
        <taxon>Diversisporales</taxon>
        <taxon>Gigasporaceae</taxon>
        <taxon>Scutellospora</taxon>
    </lineage>
</organism>
<proteinExistence type="predicted"/>
<gene>
    <name evidence="1" type="ORF">SCALOS_LOCUS2045</name>
</gene>
<protein>
    <submittedName>
        <fullName evidence="1">453_t:CDS:1</fullName>
    </submittedName>
</protein>
<reference evidence="1" key="1">
    <citation type="submission" date="2021-06" db="EMBL/GenBank/DDBJ databases">
        <authorList>
            <person name="Kallberg Y."/>
            <person name="Tangrot J."/>
            <person name="Rosling A."/>
        </authorList>
    </citation>
    <scope>NUCLEOTIDE SEQUENCE</scope>
    <source>
        <strain evidence="1">AU212A</strain>
    </source>
</reference>